<gene>
    <name evidence="1" type="ORF">E6W99_13430</name>
</gene>
<dbReference type="CDD" id="cd00118">
    <property type="entry name" value="LysM"/>
    <property type="match status" value="1"/>
</dbReference>
<evidence type="ECO:0000313" key="2">
    <source>
        <dbReference type="Proteomes" id="UP000310334"/>
    </source>
</evidence>
<evidence type="ECO:0000313" key="1">
    <source>
        <dbReference type="EMBL" id="THF79343.1"/>
    </source>
</evidence>
<proteinExistence type="predicted"/>
<name>A0A4S4BVZ4_9BACI</name>
<dbReference type="InterPro" id="IPR036779">
    <property type="entry name" value="LysM_dom_sf"/>
</dbReference>
<dbReference type="InterPro" id="IPR018392">
    <property type="entry name" value="LysM"/>
</dbReference>
<dbReference type="Proteomes" id="UP000310334">
    <property type="component" value="Unassembled WGS sequence"/>
</dbReference>
<dbReference type="AlphaFoldDB" id="A0A4S4BVZ4"/>
<reference evidence="1 2" key="1">
    <citation type="submission" date="2019-04" db="EMBL/GenBank/DDBJ databases">
        <title>Bacillus sediminilitoris sp. nov., isolated from a tidal flat sediment on the East China Sea.</title>
        <authorList>
            <person name="Wei Y."/>
            <person name="Mao H."/>
            <person name="Fang J."/>
        </authorList>
    </citation>
    <scope>NUCLEOTIDE SEQUENCE [LARGE SCALE GENOMIC DNA]</scope>
    <source>
        <strain evidence="1 2">DSL-17</strain>
    </source>
</reference>
<protein>
    <submittedName>
        <fullName evidence="1">LysM peptidoglycan-binding domain-containing protein</fullName>
    </submittedName>
</protein>
<accession>A0A4S4BVZ4</accession>
<keyword evidence="2" id="KW-1185">Reference proteome</keyword>
<dbReference type="RefSeq" id="WP_136354679.1">
    <property type="nucleotide sequence ID" value="NZ_CP046266.1"/>
</dbReference>
<organism evidence="1 2">
    <name type="scientific">Metabacillus sediminilitoris</name>
    <dbReference type="NCBI Taxonomy" id="2567941"/>
    <lineage>
        <taxon>Bacteria</taxon>
        <taxon>Bacillati</taxon>
        <taxon>Bacillota</taxon>
        <taxon>Bacilli</taxon>
        <taxon>Bacillales</taxon>
        <taxon>Bacillaceae</taxon>
        <taxon>Metabacillus</taxon>
    </lineage>
</organism>
<dbReference type="SUPFAM" id="SSF54106">
    <property type="entry name" value="LysM domain"/>
    <property type="match status" value="1"/>
</dbReference>
<dbReference type="PROSITE" id="PS51782">
    <property type="entry name" value="LYSM"/>
    <property type="match status" value="1"/>
</dbReference>
<sequence>MKKESMIYIFSFFVVLVAVFGAVSYTGTKESLEKYHQVEIKEGDSLWSIAEEYSVNTKISKQEFVVWVQEKNEIHSSIIKPGDLVYVPVEREQEHQIEQIASSK</sequence>
<dbReference type="EMBL" id="SSNT01000009">
    <property type="protein sequence ID" value="THF79343.1"/>
    <property type="molecule type" value="Genomic_DNA"/>
</dbReference>
<dbReference type="Pfam" id="PF01476">
    <property type="entry name" value="LysM"/>
    <property type="match status" value="1"/>
</dbReference>
<dbReference type="Gene3D" id="3.10.350.10">
    <property type="entry name" value="LysM domain"/>
    <property type="match status" value="1"/>
</dbReference>
<dbReference type="OrthoDB" id="2679564at2"/>
<comment type="caution">
    <text evidence="1">The sequence shown here is derived from an EMBL/GenBank/DDBJ whole genome shotgun (WGS) entry which is preliminary data.</text>
</comment>